<dbReference type="GO" id="GO:0004630">
    <property type="term" value="F:phospholipase D activity"/>
    <property type="evidence" value="ECO:0007669"/>
    <property type="project" value="UniProtKB-EC"/>
</dbReference>
<keyword evidence="3" id="KW-0443">Lipid metabolism</keyword>
<proteinExistence type="predicted"/>
<organism evidence="4 5">
    <name type="scientific">Genlisea aurea</name>
    <dbReference type="NCBI Taxonomy" id="192259"/>
    <lineage>
        <taxon>Eukaryota</taxon>
        <taxon>Viridiplantae</taxon>
        <taxon>Streptophyta</taxon>
        <taxon>Embryophyta</taxon>
        <taxon>Tracheophyta</taxon>
        <taxon>Spermatophyta</taxon>
        <taxon>Magnoliopsida</taxon>
        <taxon>eudicotyledons</taxon>
        <taxon>Gunneridae</taxon>
        <taxon>Pentapetalae</taxon>
        <taxon>asterids</taxon>
        <taxon>lamiids</taxon>
        <taxon>Lamiales</taxon>
        <taxon>Lentibulariaceae</taxon>
        <taxon>Genlisea</taxon>
    </lineage>
</organism>
<evidence type="ECO:0000256" key="1">
    <source>
        <dbReference type="ARBA" id="ARBA00000798"/>
    </source>
</evidence>
<dbReference type="EMBL" id="AUSU01006312">
    <property type="protein sequence ID" value="EPS62209.1"/>
    <property type="molecule type" value="Genomic_DNA"/>
</dbReference>
<sequence length="322" mass="36502">FFQRNKAPYEPAIPLLLPQHHMVIPHYMGIDSESELGDNNINGYTRGIKRNDSFSTRSSFQDIPLLMPQEADGQVSESGDFKLNGLYISNDHPSWGFPKSSNSESSPQDMPMRGFVDDADSLKFSAQFLQQRGLQFSGKEWWEAQERGDQVVTADEMRQVGPRVLCHCQVIRSVSQWSAGTSQVEESIHAAYRSLIEKAEHFVYIENQFFISGLSDDEVIQNRVLESLYQRIKRAHEEDKTFRVIVVVPLLPGFQGGVDDSGAASVRAIMHWQYRTICRGPYSILHNLYNLVGPKMHDYISFYGLRAYGRLFDGGPVATSQV</sequence>
<dbReference type="AlphaFoldDB" id="S8C627"/>
<evidence type="ECO:0000313" key="5">
    <source>
        <dbReference type="Proteomes" id="UP000015453"/>
    </source>
</evidence>
<dbReference type="SUPFAM" id="SSF56024">
    <property type="entry name" value="Phospholipase D/nuclease"/>
    <property type="match status" value="1"/>
</dbReference>
<feature type="non-terminal residue" evidence="4">
    <location>
        <position position="322"/>
    </location>
</feature>
<dbReference type="GO" id="GO:0009395">
    <property type="term" value="P:phospholipid catabolic process"/>
    <property type="evidence" value="ECO:0007669"/>
    <property type="project" value="TreeGrafter"/>
</dbReference>
<reference evidence="4 5" key="1">
    <citation type="journal article" date="2013" name="BMC Genomics">
        <title>The miniature genome of a carnivorous plant Genlisea aurea contains a low number of genes and short non-coding sequences.</title>
        <authorList>
            <person name="Leushkin E.V."/>
            <person name="Sutormin R.A."/>
            <person name="Nabieva E.R."/>
            <person name="Penin A.A."/>
            <person name="Kondrashov A.S."/>
            <person name="Logacheva M.D."/>
        </authorList>
    </citation>
    <scope>NUCLEOTIDE SEQUENCE [LARGE SCALE GENOMIC DNA]</scope>
</reference>
<evidence type="ECO:0000256" key="3">
    <source>
        <dbReference type="ARBA" id="ARBA00023098"/>
    </source>
</evidence>
<evidence type="ECO:0000256" key="2">
    <source>
        <dbReference type="ARBA" id="ARBA00022737"/>
    </source>
</evidence>
<dbReference type="GO" id="GO:0005886">
    <property type="term" value="C:plasma membrane"/>
    <property type="evidence" value="ECO:0007669"/>
    <property type="project" value="TreeGrafter"/>
</dbReference>
<dbReference type="Proteomes" id="UP000015453">
    <property type="component" value="Unassembled WGS sequence"/>
</dbReference>
<evidence type="ECO:0000313" key="4">
    <source>
        <dbReference type="EMBL" id="EPS62209.1"/>
    </source>
</evidence>
<keyword evidence="2" id="KW-0677">Repeat</keyword>
<feature type="non-terminal residue" evidence="4">
    <location>
        <position position="1"/>
    </location>
</feature>
<comment type="caution">
    <text evidence="4">The sequence shown here is derived from an EMBL/GenBank/DDBJ whole genome shotgun (WGS) entry which is preliminary data.</text>
</comment>
<gene>
    <name evidence="4" type="ORF">M569_12584</name>
</gene>
<name>S8C627_9LAMI</name>
<keyword evidence="5" id="KW-1185">Reference proteome</keyword>
<comment type="catalytic activity">
    <reaction evidence="1">
        <text>a 1,2-diacyl-sn-glycero-3-phosphocholine + H2O = a 1,2-diacyl-sn-glycero-3-phosphate + choline + H(+)</text>
        <dbReference type="Rhea" id="RHEA:14445"/>
        <dbReference type="ChEBI" id="CHEBI:15354"/>
        <dbReference type="ChEBI" id="CHEBI:15377"/>
        <dbReference type="ChEBI" id="CHEBI:15378"/>
        <dbReference type="ChEBI" id="CHEBI:57643"/>
        <dbReference type="ChEBI" id="CHEBI:58608"/>
        <dbReference type="EC" id="3.1.4.4"/>
    </reaction>
</comment>
<dbReference type="InterPro" id="IPR015679">
    <property type="entry name" value="PLipase_D_fam"/>
</dbReference>
<dbReference type="PANTHER" id="PTHR18896">
    <property type="entry name" value="PHOSPHOLIPASE D"/>
    <property type="match status" value="1"/>
</dbReference>
<dbReference type="CDD" id="cd09141">
    <property type="entry name" value="PLDc_vPLD1_2_yPLD_like_2"/>
    <property type="match status" value="1"/>
</dbReference>
<dbReference type="Gene3D" id="3.30.870.10">
    <property type="entry name" value="Endonuclease Chain A"/>
    <property type="match status" value="1"/>
</dbReference>
<accession>S8C627</accession>
<protein>
    <submittedName>
        <fullName evidence="4">Uncharacterized protein</fullName>
    </submittedName>
</protein>
<dbReference type="OrthoDB" id="14911at2759"/>
<dbReference type="PANTHER" id="PTHR18896:SF76">
    <property type="entry name" value="PHOSPHOLIPASE"/>
    <property type="match status" value="1"/>
</dbReference>